<evidence type="ECO:0000313" key="1">
    <source>
        <dbReference type="EMBL" id="ELT93076.1"/>
    </source>
</evidence>
<dbReference type="HOGENOM" id="CLU_1391456_0_0_1"/>
<gene>
    <name evidence="1" type="ORF">CAPTEDRAFT_227761</name>
</gene>
<proteinExistence type="predicted"/>
<reference evidence="3" key="1">
    <citation type="submission" date="2012-12" db="EMBL/GenBank/DDBJ databases">
        <authorList>
            <person name="Hellsten U."/>
            <person name="Grimwood J."/>
            <person name="Chapman J.A."/>
            <person name="Shapiro H."/>
            <person name="Aerts A."/>
            <person name="Otillar R.P."/>
            <person name="Terry A.Y."/>
            <person name="Boore J.L."/>
            <person name="Simakov O."/>
            <person name="Marletaz F."/>
            <person name="Cho S.-J."/>
            <person name="Edsinger-Gonzales E."/>
            <person name="Havlak P."/>
            <person name="Kuo D.-H."/>
            <person name="Larsson T."/>
            <person name="Lv J."/>
            <person name="Arendt D."/>
            <person name="Savage R."/>
            <person name="Osoegawa K."/>
            <person name="de Jong P."/>
            <person name="Lindberg D.R."/>
            <person name="Seaver E.C."/>
            <person name="Weisblat D.A."/>
            <person name="Putnam N.H."/>
            <person name="Grigoriev I.V."/>
            <person name="Rokhsar D.S."/>
        </authorList>
    </citation>
    <scope>NUCLEOTIDE SEQUENCE</scope>
    <source>
        <strain evidence="3">I ESC-2004</strain>
    </source>
</reference>
<dbReference type="EMBL" id="AMQN01012999">
    <property type="status" value="NOT_ANNOTATED_CDS"/>
    <property type="molecule type" value="Genomic_DNA"/>
</dbReference>
<evidence type="ECO:0000313" key="3">
    <source>
        <dbReference type="Proteomes" id="UP000014760"/>
    </source>
</evidence>
<dbReference type="AlphaFoldDB" id="R7TNF0"/>
<accession>R7TNF0</accession>
<dbReference type="EMBL" id="KB309888">
    <property type="protein sequence ID" value="ELT93076.1"/>
    <property type="molecule type" value="Genomic_DNA"/>
</dbReference>
<dbReference type="EnsemblMetazoa" id="CapteT227761">
    <property type="protein sequence ID" value="CapteP227761"/>
    <property type="gene ID" value="CapteG227761"/>
</dbReference>
<organism evidence="1">
    <name type="scientific">Capitella teleta</name>
    <name type="common">Polychaete worm</name>
    <dbReference type="NCBI Taxonomy" id="283909"/>
    <lineage>
        <taxon>Eukaryota</taxon>
        <taxon>Metazoa</taxon>
        <taxon>Spiralia</taxon>
        <taxon>Lophotrochozoa</taxon>
        <taxon>Annelida</taxon>
        <taxon>Polychaeta</taxon>
        <taxon>Sedentaria</taxon>
        <taxon>Scolecida</taxon>
        <taxon>Capitellidae</taxon>
        <taxon>Capitella</taxon>
    </lineage>
</organism>
<protein>
    <submittedName>
        <fullName evidence="1 2">Uncharacterized protein</fullName>
    </submittedName>
</protein>
<keyword evidence="3" id="KW-1185">Reference proteome</keyword>
<sequence>MKTTEILRMVTEMSEMTTVGCLMKEFNLLRVQRDEFDSGTESDKDLSVSDDCQLRSSTHFKAVDCSYNTTCNNISAKQNFHSSIDFAQLCEKDSETDNDWELEEIFTRGCEKVRQQQEQQQQTTLRRQCASSGRWHADSVDEGFLEDCPEPVQFSSVPPEGLSHCNTLSPQAFLAYSDMDFEYCEPQQQQQQQQQQ</sequence>
<evidence type="ECO:0000313" key="2">
    <source>
        <dbReference type="EnsemblMetazoa" id="CapteP227761"/>
    </source>
</evidence>
<reference evidence="1 3" key="2">
    <citation type="journal article" date="2013" name="Nature">
        <title>Insights into bilaterian evolution from three spiralian genomes.</title>
        <authorList>
            <person name="Simakov O."/>
            <person name="Marletaz F."/>
            <person name="Cho S.J."/>
            <person name="Edsinger-Gonzales E."/>
            <person name="Havlak P."/>
            <person name="Hellsten U."/>
            <person name="Kuo D.H."/>
            <person name="Larsson T."/>
            <person name="Lv J."/>
            <person name="Arendt D."/>
            <person name="Savage R."/>
            <person name="Osoegawa K."/>
            <person name="de Jong P."/>
            <person name="Grimwood J."/>
            <person name="Chapman J.A."/>
            <person name="Shapiro H."/>
            <person name="Aerts A."/>
            <person name="Otillar R.P."/>
            <person name="Terry A.Y."/>
            <person name="Boore J.L."/>
            <person name="Grigoriev I.V."/>
            <person name="Lindberg D.R."/>
            <person name="Seaver E.C."/>
            <person name="Weisblat D.A."/>
            <person name="Putnam N.H."/>
            <person name="Rokhsar D.S."/>
        </authorList>
    </citation>
    <scope>NUCLEOTIDE SEQUENCE</scope>
    <source>
        <strain evidence="1 3">I ESC-2004</strain>
    </source>
</reference>
<dbReference type="Proteomes" id="UP000014760">
    <property type="component" value="Unassembled WGS sequence"/>
</dbReference>
<name>R7TNF0_CAPTE</name>
<reference evidence="2" key="3">
    <citation type="submission" date="2015-06" db="UniProtKB">
        <authorList>
            <consortium name="EnsemblMetazoa"/>
        </authorList>
    </citation>
    <scope>IDENTIFICATION</scope>
</reference>